<evidence type="ECO:0000313" key="11">
    <source>
        <dbReference type="EMBL" id="KAK4231667.1"/>
    </source>
</evidence>
<evidence type="ECO:0000256" key="10">
    <source>
        <dbReference type="RuleBase" id="RU361208"/>
    </source>
</evidence>
<protein>
    <recommendedName>
        <fullName evidence="10">Endo-chitosanase</fullName>
        <ecNumber evidence="10">3.2.1.132</ecNumber>
    </recommendedName>
</protein>
<keyword evidence="5 10" id="KW-0732">Signal</keyword>
<dbReference type="InterPro" id="IPR009939">
    <property type="entry name" value="Chitosanase_fungal"/>
</dbReference>
<evidence type="ECO:0000256" key="8">
    <source>
        <dbReference type="ARBA" id="ARBA00023295"/>
    </source>
</evidence>
<comment type="subcellular location">
    <subcellularLocation>
        <location evidence="2 10">Secreted</location>
    </subcellularLocation>
</comment>
<evidence type="ECO:0000256" key="3">
    <source>
        <dbReference type="ARBA" id="ARBA00007799"/>
    </source>
</evidence>
<evidence type="ECO:0000256" key="9">
    <source>
        <dbReference type="ARBA" id="ARBA00023326"/>
    </source>
</evidence>
<evidence type="ECO:0000256" key="4">
    <source>
        <dbReference type="ARBA" id="ARBA00022525"/>
    </source>
</evidence>
<comment type="catalytic activity">
    <reaction evidence="1 10">
        <text>Endohydrolysis of beta-(1-&gt;4)-linkages between D-glucosamine residues in a partly acetylated chitosan.</text>
        <dbReference type="EC" id="3.2.1.132"/>
    </reaction>
</comment>
<feature type="signal peptide" evidence="10">
    <location>
        <begin position="1"/>
        <end position="32"/>
    </location>
</feature>
<evidence type="ECO:0000256" key="5">
    <source>
        <dbReference type="ARBA" id="ARBA00022729"/>
    </source>
</evidence>
<comment type="similarity">
    <text evidence="3 10">Belongs to the glycosyl hydrolase 75 family.</text>
</comment>
<comment type="caution">
    <text evidence="11">The sequence shown here is derived from an EMBL/GenBank/DDBJ whole genome shotgun (WGS) entry which is preliminary data.</text>
</comment>
<comment type="function">
    <text evidence="10">Chitosanase catalyzing the endo-type cleavage of chitosan, the deacylated form of chitin. Chitosanase may be crucial in the degradation of the deacetylated portion of chitin in the fungal cell wall.</text>
</comment>
<evidence type="ECO:0000256" key="7">
    <source>
        <dbReference type="ARBA" id="ARBA00023277"/>
    </source>
</evidence>
<dbReference type="AlphaFoldDB" id="A0AAN7BYK7"/>
<dbReference type="Proteomes" id="UP001301958">
    <property type="component" value="Unassembled WGS sequence"/>
</dbReference>
<organism evidence="11 12">
    <name type="scientific">Podospora fimiseda</name>
    <dbReference type="NCBI Taxonomy" id="252190"/>
    <lineage>
        <taxon>Eukaryota</taxon>
        <taxon>Fungi</taxon>
        <taxon>Dikarya</taxon>
        <taxon>Ascomycota</taxon>
        <taxon>Pezizomycotina</taxon>
        <taxon>Sordariomycetes</taxon>
        <taxon>Sordariomycetidae</taxon>
        <taxon>Sordariales</taxon>
        <taxon>Podosporaceae</taxon>
        <taxon>Podospora</taxon>
    </lineage>
</organism>
<dbReference type="EC" id="3.2.1.132" evidence="10"/>
<dbReference type="Pfam" id="PF07335">
    <property type="entry name" value="Glyco_hydro_75"/>
    <property type="match status" value="1"/>
</dbReference>
<dbReference type="GO" id="GO:0000272">
    <property type="term" value="P:polysaccharide catabolic process"/>
    <property type="evidence" value="ECO:0007669"/>
    <property type="project" value="UniProtKB-KW"/>
</dbReference>
<keyword evidence="6 10" id="KW-0378">Hydrolase</keyword>
<proteinExistence type="inferred from homology"/>
<reference evidence="11" key="2">
    <citation type="submission" date="2023-05" db="EMBL/GenBank/DDBJ databases">
        <authorList>
            <consortium name="Lawrence Berkeley National Laboratory"/>
            <person name="Steindorff A."/>
            <person name="Hensen N."/>
            <person name="Bonometti L."/>
            <person name="Westerberg I."/>
            <person name="Brannstrom I.O."/>
            <person name="Guillou S."/>
            <person name="Cros-Aarteil S."/>
            <person name="Calhoun S."/>
            <person name="Haridas S."/>
            <person name="Kuo A."/>
            <person name="Mondo S."/>
            <person name="Pangilinan J."/>
            <person name="Riley R."/>
            <person name="Labutti K."/>
            <person name="Andreopoulos B."/>
            <person name="Lipzen A."/>
            <person name="Chen C."/>
            <person name="Yanf M."/>
            <person name="Daum C."/>
            <person name="Ng V."/>
            <person name="Clum A."/>
            <person name="Ohm R."/>
            <person name="Martin F."/>
            <person name="Silar P."/>
            <person name="Natvig D."/>
            <person name="Lalanne C."/>
            <person name="Gautier V."/>
            <person name="Ament-Velasquez S.L."/>
            <person name="Kruys A."/>
            <person name="Hutchinson M.I."/>
            <person name="Powell A.J."/>
            <person name="Barry K."/>
            <person name="Miller A.N."/>
            <person name="Grigoriev I.V."/>
            <person name="Debuchy R."/>
            <person name="Gladieux P."/>
            <person name="Thoren M.H."/>
            <person name="Johannesson H."/>
        </authorList>
    </citation>
    <scope>NUCLEOTIDE SEQUENCE</scope>
    <source>
        <strain evidence="11">CBS 990.96</strain>
    </source>
</reference>
<name>A0AAN7BYK7_9PEZI</name>
<dbReference type="GO" id="GO:0005576">
    <property type="term" value="C:extracellular region"/>
    <property type="evidence" value="ECO:0007669"/>
    <property type="project" value="UniProtKB-SubCell"/>
</dbReference>
<dbReference type="PANTHER" id="PTHR42061:SF6">
    <property type="entry name" value="ENDO-CHITOSANASE"/>
    <property type="match status" value="1"/>
</dbReference>
<accession>A0AAN7BYK7</accession>
<dbReference type="PANTHER" id="PTHR42061">
    <property type="entry name" value="ENDO-CHITOSANASE"/>
    <property type="match status" value="1"/>
</dbReference>
<sequence>MSKPILLPSRSYPIGRFFFILLIALLAIPIQAEEASTAADLSIQAANRLQNFYFQLRNQTKECKHRLANGFFNTDDSSGTTSYCANSNKKPSVIWIQGKKGSLSNMDIDCDGIQGGSGDDGRCSVELSPDYQAETAFKDTIQSYNVGISDLNSYVHPYVVFGNVGSKKGWKKFDPEKYGMKPLSVMAVLCGGGKIVWGVWGDINGDDGDKPVVGEVSIALGTACYGERNITGGNGYDGEDVLYLGFTGDEAVPGGGGANWTAGDFEGFEKSIRGLGERMVLKMLSEDSGGRERGVGVGMAVGVVVLLAGWMVL</sequence>
<keyword evidence="7" id="KW-0119">Carbohydrate metabolism</keyword>
<dbReference type="EMBL" id="MU865291">
    <property type="protein sequence ID" value="KAK4231667.1"/>
    <property type="molecule type" value="Genomic_DNA"/>
</dbReference>
<keyword evidence="9 10" id="KW-0624">Polysaccharide degradation</keyword>
<evidence type="ECO:0000256" key="1">
    <source>
        <dbReference type="ARBA" id="ARBA00000405"/>
    </source>
</evidence>
<evidence type="ECO:0000256" key="2">
    <source>
        <dbReference type="ARBA" id="ARBA00004613"/>
    </source>
</evidence>
<feature type="chain" id="PRO_5042673080" description="Endo-chitosanase" evidence="10">
    <location>
        <begin position="33"/>
        <end position="313"/>
    </location>
</feature>
<evidence type="ECO:0000313" key="12">
    <source>
        <dbReference type="Proteomes" id="UP001301958"/>
    </source>
</evidence>
<keyword evidence="12" id="KW-1185">Reference proteome</keyword>
<keyword evidence="8 10" id="KW-0326">Glycosidase</keyword>
<evidence type="ECO:0000256" key="6">
    <source>
        <dbReference type="ARBA" id="ARBA00022801"/>
    </source>
</evidence>
<gene>
    <name evidence="11" type="ORF">QBC38DRAFT_201200</name>
</gene>
<dbReference type="GO" id="GO:0016977">
    <property type="term" value="F:chitosanase activity"/>
    <property type="evidence" value="ECO:0007669"/>
    <property type="project" value="UniProtKB-EC"/>
</dbReference>
<keyword evidence="4" id="KW-0964">Secreted</keyword>
<reference evidence="11" key="1">
    <citation type="journal article" date="2023" name="Mol. Phylogenet. Evol.">
        <title>Genome-scale phylogeny and comparative genomics of the fungal order Sordariales.</title>
        <authorList>
            <person name="Hensen N."/>
            <person name="Bonometti L."/>
            <person name="Westerberg I."/>
            <person name="Brannstrom I.O."/>
            <person name="Guillou S."/>
            <person name="Cros-Aarteil S."/>
            <person name="Calhoun S."/>
            <person name="Haridas S."/>
            <person name="Kuo A."/>
            <person name="Mondo S."/>
            <person name="Pangilinan J."/>
            <person name="Riley R."/>
            <person name="LaButti K."/>
            <person name="Andreopoulos B."/>
            <person name="Lipzen A."/>
            <person name="Chen C."/>
            <person name="Yan M."/>
            <person name="Daum C."/>
            <person name="Ng V."/>
            <person name="Clum A."/>
            <person name="Steindorff A."/>
            <person name="Ohm R.A."/>
            <person name="Martin F."/>
            <person name="Silar P."/>
            <person name="Natvig D.O."/>
            <person name="Lalanne C."/>
            <person name="Gautier V."/>
            <person name="Ament-Velasquez S.L."/>
            <person name="Kruys A."/>
            <person name="Hutchinson M.I."/>
            <person name="Powell A.J."/>
            <person name="Barry K."/>
            <person name="Miller A.N."/>
            <person name="Grigoriev I.V."/>
            <person name="Debuchy R."/>
            <person name="Gladieux P."/>
            <person name="Hiltunen Thoren M."/>
            <person name="Johannesson H."/>
        </authorList>
    </citation>
    <scope>NUCLEOTIDE SEQUENCE</scope>
    <source>
        <strain evidence="11">CBS 990.96</strain>
    </source>
</reference>